<feature type="transmembrane region" description="Helical" evidence="5">
    <location>
        <begin position="20"/>
        <end position="38"/>
    </location>
</feature>
<evidence type="ECO:0000256" key="2">
    <source>
        <dbReference type="ARBA" id="ARBA00022692"/>
    </source>
</evidence>
<evidence type="ECO:0000313" key="7">
    <source>
        <dbReference type="EMBL" id="ORB62086.1"/>
    </source>
</evidence>
<organism evidence="7 8">
    <name type="scientific">Mycolicibacterium tusciae</name>
    <dbReference type="NCBI Taxonomy" id="75922"/>
    <lineage>
        <taxon>Bacteria</taxon>
        <taxon>Bacillati</taxon>
        <taxon>Actinomycetota</taxon>
        <taxon>Actinomycetes</taxon>
        <taxon>Mycobacteriales</taxon>
        <taxon>Mycobacteriaceae</taxon>
        <taxon>Mycolicibacterium</taxon>
    </lineage>
</organism>
<evidence type="ECO:0000256" key="1">
    <source>
        <dbReference type="ARBA" id="ARBA00004141"/>
    </source>
</evidence>
<dbReference type="STRING" id="75922.BST47_25230"/>
<evidence type="ECO:0000313" key="8">
    <source>
        <dbReference type="Proteomes" id="UP000192411"/>
    </source>
</evidence>
<feature type="transmembrane region" description="Helical" evidence="5">
    <location>
        <begin position="463"/>
        <end position="480"/>
    </location>
</feature>
<dbReference type="EMBL" id="MVIM01000018">
    <property type="protein sequence ID" value="ORB62086.1"/>
    <property type="molecule type" value="Genomic_DNA"/>
</dbReference>
<evidence type="ECO:0000256" key="4">
    <source>
        <dbReference type="ARBA" id="ARBA00023136"/>
    </source>
</evidence>
<feature type="transmembrane region" description="Helical" evidence="5">
    <location>
        <begin position="386"/>
        <end position="406"/>
    </location>
</feature>
<dbReference type="OrthoDB" id="3816110at2"/>
<sequence length="663" mass="69475">MTTASRVFEVLKPPTPDLGAVVRSLLGVLATAILALAIGGGAAAVWTAAAGVVCAAIALQDSPGGRVQLVVIVALQMAGAVLVGALTSAYTIVFIVVVAVWCLAAGMQWALGGNAGLVAAAGSALLVMAPPDAPSVTSVALPTILTIAAGCVQAALVAVWPPQRWRTQSDALALAYRSLAAEARRIGADQGEPPEEAAQLTGLRDAFADTQATRRPEAYHGGHRLPERLMATLLALRGAGNDERERVSHMLNDAAVALDAIAENKHNARREAEHALVRVDTVVSAMKGPEAVAAQRFSKQLQQAAEFRFPDLLQPVVISPLRTALTEVRKHLTWASPILRHAVRLSVALALATAADRFAPIEHGHWIALTVLFVLRPETAHTYTRCVGRVAGIAGGIILASVITTIWQPTGAAAAVLSVGFLAVTFWVVRFGYIAASAGVATAVVFLLDIDAAAAGATVEDRLFSVVIGGGLAVMAHVVLPDDALTRLQQRAGELLKTEIDYAATVVKAFVHELDHPADAMSAAWQRAFRARAAFEAASGAARMDSRDLRRWLRSYRTALNAVTSACTSLERSLPMQSPDKLTPDFIAAVDDYVEALRGAPPNPALPWTVDVAALTAADTQVREQAVLLPGDNGAARVLVSEIGAITRSLVGIVPSREPTSAV</sequence>
<dbReference type="AlphaFoldDB" id="A0A1X0JHW6"/>
<evidence type="ECO:0000256" key="5">
    <source>
        <dbReference type="SAM" id="Phobius"/>
    </source>
</evidence>
<evidence type="ECO:0000259" key="6">
    <source>
        <dbReference type="Pfam" id="PF13515"/>
    </source>
</evidence>
<comment type="caution">
    <text evidence="7">The sequence shown here is derived from an EMBL/GenBank/DDBJ whole genome shotgun (WGS) entry which is preliminary data.</text>
</comment>
<evidence type="ECO:0000256" key="3">
    <source>
        <dbReference type="ARBA" id="ARBA00022989"/>
    </source>
</evidence>
<keyword evidence="8" id="KW-1185">Reference proteome</keyword>
<reference evidence="7 8" key="1">
    <citation type="submission" date="2017-02" db="EMBL/GenBank/DDBJ databases">
        <title>The new phylogeny of genus Mycobacterium.</title>
        <authorList>
            <person name="Tortoli E."/>
            <person name="Trovato A."/>
            <person name="Cirillo D.M."/>
        </authorList>
    </citation>
    <scope>NUCLEOTIDE SEQUENCE [LARGE SCALE GENOMIC DNA]</scope>
    <source>
        <strain evidence="7 8">DSM 44338</strain>
    </source>
</reference>
<feature type="transmembrane region" description="Helical" evidence="5">
    <location>
        <begin position="111"/>
        <end position="129"/>
    </location>
</feature>
<protein>
    <submittedName>
        <fullName evidence="7">FUSC family protein</fullName>
    </submittedName>
</protein>
<keyword evidence="2 5" id="KW-0812">Transmembrane</keyword>
<dbReference type="RefSeq" id="WP_083128414.1">
    <property type="nucleotide sequence ID" value="NZ_MVIM01000018.1"/>
</dbReference>
<feature type="transmembrane region" description="Helical" evidence="5">
    <location>
        <begin position="141"/>
        <end position="160"/>
    </location>
</feature>
<accession>A0A1X0JHW6</accession>
<keyword evidence="4 5" id="KW-0472">Membrane</keyword>
<feature type="domain" description="Integral membrane bound transporter" evidence="6">
    <location>
        <begin position="354"/>
        <end position="475"/>
    </location>
</feature>
<name>A0A1X0JHW6_9MYCO</name>
<feature type="transmembrane region" description="Helical" evidence="5">
    <location>
        <begin position="71"/>
        <end position="104"/>
    </location>
</feature>
<proteinExistence type="predicted"/>
<comment type="subcellular location">
    <subcellularLocation>
        <location evidence="1">Membrane</location>
        <topology evidence="1">Multi-pass membrane protein</topology>
    </subcellularLocation>
</comment>
<dbReference type="Pfam" id="PF13515">
    <property type="entry name" value="FUSC_2"/>
    <property type="match status" value="1"/>
</dbReference>
<keyword evidence="3 5" id="KW-1133">Transmembrane helix</keyword>
<dbReference type="GO" id="GO:0016020">
    <property type="term" value="C:membrane"/>
    <property type="evidence" value="ECO:0007669"/>
    <property type="project" value="UniProtKB-SubCell"/>
</dbReference>
<dbReference type="Proteomes" id="UP000192411">
    <property type="component" value="Unassembled WGS sequence"/>
</dbReference>
<gene>
    <name evidence="7" type="ORF">BST47_25230</name>
</gene>
<dbReference type="InterPro" id="IPR049453">
    <property type="entry name" value="Memb_transporter_dom"/>
</dbReference>
<feature type="transmembrane region" description="Helical" evidence="5">
    <location>
        <begin position="436"/>
        <end position="457"/>
    </location>
</feature>